<evidence type="ECO:0000256" key="1">
    <source>
        <dbReference type="ARBA" id="ARBA00023015"/>
    </source>
</evidence>
<evidence type="ECO:0000313" key="5">
    <source>
        <dbReference type="EMBL" id="TWT50094.1"/>
    </source>
</evidence>
<feature type="region of interest" description="Disordered" evidence="4">
    <location>
        <begin position="1"/>
        <end position="35"/>
    </location>
</feature>
<evidence type="ECO:0000313" key="6">
    <source>
        <dbReference type="Proteomes" id="UP000317243"/>
    </source>
</evidence>
<dbReference type="GO" id="GO:0003677">
    <property type="term" value="F:DNA binding"/>
    <property type="evidence" value="ECO:0007669"/>
    <property type="project" value="UniProtKB-KW"/>
</dbReference>
<organism evidence="5 6">
    <name type="scientific">Thalassoglobus neptunius</name>
    <dbReference type="NCBI Taxonomy" id="1938619"/>
    <lineage>
        <taxon>Bacteria</taxon>
        <taxon>Pseudomonadati</taxon>
        <taxon>Planctomycetota</taxon>
        <taxon>Planctomycetia</taxon>
        <taxon>Planctomycetales</taxon>
        <taxon>Planctomycetaceae</taxon>
        <taxon>Thalassoglobus</taxon>
    </lineage>
</organism>
<gene>
    <name evidence="5" type="ORF">KOR42_36400</name>
</gene>
<reference evidence="5 6" key="1">
    <citation type="submission" date="2019-02" db="EMBL/GenBank/DDBJ databases">
        <title>Deep-cultivation of Planctomycetes and their phenomic and genomic characterization uncovers novel biology.</title>
        <authorList>
            <person name="Wiegand S."/>
            <person name="Jogler M."/>
            <person name="Boedeker C."/>
            <person name="Pinto D."/>
            <person name="Vollmers J."/>
            <person name="Rivas-Marin E."/>
            <person name="Kohn T."/>
            <person name="Peeters S.H."/>
            <person name="Heuer A."/>
            <person name="Rast P."/>
            <person name="Oberbeckmann S."/>
            <person name="Bunk B."/>
            <person name="Jeske O."/>
            <person name="Meyerdierks A."/>
            <person name="Storesund J.E."/>
            <person name="Kallscheuer N."/>
            <person name="Luecker S."/>
            <person name="Lage O.M."/>
            <person name="Pohl T."/>
            <person name="Merkel B.J."/>
            <person name="Hornburger P."/>
            <person name="Mueller R.-W."/>
            <person name="Bruemmer F."/>
            <person name="Labrenz M."/>
            <person name="Spormann A.M."/>
            <person name="Op Den Camp H."/>
            <person name="Overmann J."/>
            <person name="Amann R."/>
            <person name="Jetten M.S.M."/>
            <person name="Mascher T."/>
            <person name="Medema M.H."/>
            <person name="Devos D.P."/>
            <person name="Kaster A.-K."/>
            <person name="Ovreas L."/>
            <person name="Rohde M."/>
            <person name="Galperin M.Y."/>
            <person name="Jogler C."/>
        </authorList>
    </citation>
    <scope>NUCLEOTIDE SEQUENCE [LARGE SCALE GENOMIC DNA]</scope>
    <source>
        <strain evidence="5 6">KOR42</strain>
    </source>
</reference>
<keyword evidence="6" id="KW-1185">Reference proteome</keyword>
<dbReference type="SUPFAM" id="SSF48008">
    <property type="entry name" value="GntR ligand-binding domain-like"/>
    <property type="match status" value="1"/>
</dbReference>
<comment type="caution">
    <text evidence="5">The sequence shown here is derived from an EMBL/GenBank/DDBJ whole genome shotgun (WGS) entry which is preliminary data.</text>
</comment>
<dbReference type="Proteomes" id="UP000317243">
    <property type="component" value="Unassembled WGS sequence"/>
</dbReference>
<dbReference type="RefSeq" id="WP_146511080.1">
    <property type="nucleotide sequence ID" value="NZ_SIHI01000014.1"/>
</dbReference>
<keyword evidence="1" id="KW-0805">Transcription regulation</keyword>
<name>A0A5C5WH19_9PLAN</name>
<dbReference type="InterPro" id="IPR008920">
    <property type="entry name" value="TF_FadR/GntR_C"/>
</dbReference>
<evidence type="ECO:0000256" key="3">
    <source>
        <dbReference type="ARBA" id="ARBA00023163"/>
    </source>
</evidence>
<keyword evidence="3" id="KW-0804">Transcription</keyword>
<keyword evidence="2" id="KW-0238">DNA-binding</keyword>
<accession>A0A5C5WH19</accession>
<proteinExistence type="predicted"/>
<evidence type="ECO:0000256" key="2">
    <source>
        <dbReference type="ARBA" id="ARBA00023125"/>
    </source>
</evidence>
<protein>
    <submittedName>
        <fullName evidence="5">Uncharacterized protein</fullName>
    </submittedName>
</protein>
<dbReference type="EMBL" id="SIHI01000014">
    <property type="protein sequence ID" value="TWT50094.1"/>
    <property type="molecule type" value="Genomic_DNA"/>
</dbReference>
<evidence type="ECO:0000256" key="4">
    <source>
        <dbReference type="SAM" id="MobiDB-lite"/>
    </source>
</evidence>
<dbReference type="AlphaFoldDB" id="A0A5C5WH19"/>
<sequence>MKTNKPQVRSASKKPPNSSTSSSKRQKPGRQSSSVGEVRQELFHRLVAEPEFLASPLSEKAVFEEIQRRQENFRGSLSSTREALIELIAHGLLIRSEKGISRDILSPRDLTEFFGIRIQIELFSIESALADERLRPTVTMKLMKIVSEQRELLESREIVDRIRWFEKSVEFHASIAVETDNRRRGELLKKLMWQTRIGAKFDLESEEEQRHATEEHDAFCSIIGGFEPFDRQEFINHFRDPFERALDQIDAEQRMRELWWQHVLRISGLDTSPGKS</sequence>
<feature type="compositionally biased region" description="Low complexity" evidence="4">
    <location>
        <begin position="13"/>
        <end position="23"/>
    </location>
</feature>
<dbReference type="Gene3D" id="1.20.120.530">
    <property type="entry name" value="GntR ligand-binding domain-like"/>
    <property type="match status" value="1"/>
</dbReference>